<dbReference type="AlphaFoldDB" id="A0A6A4GBS3"/>
<name>A0A6A4GBS3_9AGAR</name>
<gene>
    <name evidence="2" type="ORF">BT96DRAFT_1027473</name>
</gene>
<keyword evidence="1" id="KW-0472">Membrane</keyword>
<evidence type="ECO:0000313" key="2">
    <source>
        <dbReference type="EMBL" id="KAE9382893.1"/>
    </source>
</evidence>
<accession>A0A6A4GBS3</accession>
<sequence length="91" mass="10093">MAPTDAHAILHPPKTAPTFSTAFSSNLCELKVVQDVVMKFLFGGDSSQSASVFMVFLDRRLSVFVTSALYTTVLIFHQLLLYRTDHGQSQL</sequence>
<dbReference type="EMBL" id="ML770880">
    <property type="protein sequence ID" value="KAE9382893.1"/>
    <property type="molecule type" value="Genomic_DNA"/>
</dbReference>
<organism evidence="2 3">
    <name type="scientific">Gymnopus androsaceus JB14</name>
    <dbReference type="NCBI Taxonomy" id="1447944"/>
    <lineage>
        <taxon>Eukaryota</taxon>
        <taxon>Fungi</taxon>
        <taxon>Dikarya</taxon>
        <taxon>Basidiomycota</taxon>
        <taxon>Agaricomycotina</taxon>
        <taxon>Agaricomycetes</taxon>
        <taxon>Agaricomycetidae</taxon>
        <taxon>Agaricales</taxon>
        <taxon>Marasmiineae</taxon>
        <taxon>Omphalotaceae</taxon>
        <taxon>Gymnopus</taxon>
    </lineage>
</organism>
<dbReference type="Proteomes" id="UP000799118">
    <property type="component" value="Unassembled WGS sequence"/>
</dbReference>
<evidence type="ECO:0000256" key="1">
    <source>
        <dbReference type="SAM" id="Phobius"/>
    </source>
</evidence>
<keyword evidence="1" id="KW-0812">Transmembrane</keyword>
<feature type="transmembrane region" description="Helical" evidence="1">
    <location>
        <begin position="61"/>
        <end position="82"/>
    </location>
</feature>
<reference evidence="2" key="1">
    <citation type="journal article" date="2019" name="Environ. Microbiol.">
        <title>Fungal ecological strategies reflected in gene transcription - a case study of two litter decomposers.</title>
        <authorList>
            <person name="Barbi F."/>
            <person name="Kohler A."/>
            <person name="Barry K."/>
            <person name="Baskaran P."/>
            <person name="Daum C."/>
            <person name="Fauchery L."/>
            <person name="Ihrmark K."/>
            <person name="Kuo A."/>
            <person name="LaButti K."/>
            <person name="Lipzen A."/>
            <person name="Morin E."/>
            <person name="Grigoriev I.V."/>
            <person name="Henrissat B."/>
            <person name="Lindahl B."/>
            <person name="Martin F."/>
        </authorList>
    </citation>
    <scope>NUCLEOTIDE SEQUENCE</scope>
    <source>
        <strain evidence="2">JB14</strain>
    </source>
</reference>
<protein>
    <submittedName>
        <fullName evidence="2">Uncharacterized protein</fullName>
    </submittedName>
</protein>
<evidence type="ECO:0000313" key="3">
    <source>
        <dbReference type="Proteomes" id="UP000799118"/>
    </source>
</evidence>
<keyword evidence="3" id="KW-1185">Reference proteome</keyword>
<keyword evidence="1" id="KW-1133">Transmembrane helix</keyword>
<proteinExistence type="predicted"/>